<proteinExistence type="predicted"/>
<evidence type="ECO:0000313" key="3">
    <source>
        <dbReference type="Proteomes" id="UP000815677"/>
    </source>
</evidence>
<dbReference type="EMBL" id="DF838923">
    <property type="protein sequence ID" value="GAT43382.1"/>
    <property type="molecule type" value="Genomic_DNA"/>
</dbReference>
<keyword evidence="3" id="KW-1185">Reference proteome</keyword>
<accession>A0ABQ0KWU5</accession>
<feature type="non-terminal residue" evidence="2">
    <location>
        <position position="1"/>
    </location>
</feature>
<sequence>VKMEDVQPTLPRHQWQPHSENRHVQVKREPELVDDNVAIEPHPRVKHEPEDIAVPEPQSTASSKSRFASRSFDPFLDFGEGSASVKAEPADCDLSRIKQESPTRLGRRPLPLPRSNMHRQHRTSDDMQPLFADGRRIKRERDEDEVGAAKRWKYSEINRPSMH</sequence>
<feature type="region of interest" description="Disordered" evidence="1">
    <location>
        <begin position="79"/>
        <end position="163"/>
    </location>
</feature>
<feature type="compositionally biased region" description="Basic and acidic residues" evidence="1">
    <location>
        <begin position="41"/>
        <end position="50"/>
    </location>
</feature>
<evidence type="ECO:0000256" key="1">
    <source>
        <dbReference type="SAM" id="MobiDB-lite"/>
    </source>
</evidence>
<feature type="non-terminal residue" evidence="2">
    <location>
        <position position="163"/>
    </location>
</feature>
<gene>
    <name evidence="2" type="ORF">MCHLO_01064</name>
</gene>
<name>A0ABQ0KWU5_MYCCL</name>
<feature type="compositionally biased region" description="Basic and acidic residues" evidence="1">
    <location>
        <begin position="19"/>
        <end position="31"/>
    </location>
</feature>
<reference evidence="2" key="1">
    <citation type="submission" date="2014-09" db="EMBL/GenBank/DDBJ databases">
        <title>Genome sequence of the luminous mushroom Mycena chlorophos for searching fungal bioluminescence genes.</title>
        <authorList>
            <person name="Tanaka Y."/>
            <person name="Kasuga D."/>
            <person name="Oba Y."/>
            <person name="Hase S."/>
            <person name="Sato K."/>
            <person name="Oba Y."/>
            <person name="Sakakibara Y."/>
        </authorList>
    </citation>
    <scope>NUCLEOTIDE SEQUENCE</scope>
</reference>
<organism evidence="2 3">
    <name type="scientific">Mycena chlorophos</name>
    <name type="common">Agaric fungus</name>
    <name type="synonym">Agaricus chlorophos</name>
    <dbReference type="NCBI Taxonomy" id="658473"/>
    <lineage>
        <taxon>Eukaryota</taxon>
        <taxon>Fungi</taxon>
        <taxon>Dikarya</taxon>
        <taxon>Basidiomycota</taxon>
        <taxon>Agaricomycotina</taxon>
        <taxon>Agaricomycetes</taxon>
        <taxon>Agaricomycetidae</taxon>
        <taxon>Agaricales</taxon>
        <taxon>Marasmiineae</taxon>
        <taxon>Mycenaceae</taxon>
        <taxon>Mycena</taxon>
    </lineage>
</organism>
<evidence type="ECO:0000313" key="2">
    <source>
        <dbReference type="EMBL" id="GAT43382.1"/>
    </source>
</evidence>
<dbReference type="Proteomes" id="UP000815677">
    <property type="component" value="Unassembled WGS sequence"/>
</dbReference>
<feature type="region of interest" description="Disordered" evidence="1">
    <location>
        <begin position="1"/>
        <end position="67"/>
    </location>
</feature>
<protein>
    <submittedName>
        <fullName evidence="2">Uncharacterized protein</fullName>
    </submittedName>
</protein>